<reference evidence="2" key="1">
    <citation type="submission" date="2021-10" db="EMBL/GenBank/DDBJ databases">
        <authorList>
            <person name="Dean J.D."/>
            <person name="Kim M.K."/>
            <person name="Newey C.N."/>
            <person name="Stoker T.S."/>
            <person name="Thompson D.W."/>
            <person name="Grose J.H."/>
        </authorList>
    </citation>
    <scope>NUCLEOTIDE SEQUENCE</scope>
    <source>
        <strain evidence="2">BT178</strain>
    </source>
</reference>
<evidence type="ECO:0000313" key="2">
    <source>
        <dbReference type="EMBL" id="MCB2411121.1"/>
    </source>
</evidence>
<evidence type="ECO:0000259" key="1">
    <source>
        <dbReference type="Pfam" id="PF13304"/>
    </source>
</evidence>
<dbReference type="PANTHER" id="PTHR43581">
    <property type="entry name" value="ATP/GTP PHOSPHATASE"/>
    <property type="match status" value="1"/>
</dbReference>
<sequence>MFLRSLFIRNLRSIGDLSISFEAQDTKDKIITRKQTLLLGQNGTGKSSLLRAIALLTAGSNSLGELLGQTDDWIRNGADICELAAVLATKQGVERTVRLTLQRGASLREVLAQNEESIDQLESALNHADRNYFVVGYGASRRLNTGENAWYSQRGAYSSDRSNNVATLFRNDAELNPLTAWAIDLDYQAETPETSLQVIRQALDDLLPGVRFHAIDKARKQLLFETAEGVVPLHLLSDGYQNMTAWIGDLLYRISTIFRDYRTPLEARGLLLIDEVDLHIHPVWQRHLLAFLRRKLPNFQIVATTHSPLTAQQAAEGELFSLQRGPQAGQVELVPFAGNPQKMLLHQLMMSEAFGLETDESVVVEEAKNTYRALHDKKESHAPLTSAENRQLKQLSTELRELPGATQYSNTLLDADQMALLQQLKQELSREL</sequence>
<dbReference type="Pfam" id="PF13304">
    <property type="entry name" value="AAA_21"/>
    <property type="match status" value="1"/>
</dbReference>
<dbReference type="EMBL" id="JAJADR010000015">
    <property type="protein sequence ID" value="MCB2411121.1"/>
    <property type="molecule type" value="Genomic_DNA"/>
</dbReference>
<dbReference type="Gene3D" id="3.40.50.300">
    <property type="entry name" value="P-loop containing nucleotide triphosphate hydrolases"/>
    <property type="match status" value="1"/>
</dbReference>
<dbReference type="SUPFAM" id="SSF52540">
    <property type="entry name" value="P-loop containing nucleoside triphosphate hydrolases"/>
    <property type="match status" value="1"/>
</dbReference>
<feature type="domain" description="ATPase AAA-type core" evidence="1">
    <location>
        <begin position="36"/>
        <end position="309"/>
    </location>
</feature>
<proteinExistence type="predicted"/>
<protein>
    <submittedName>
        <fullName evidence="2">AAA family ATPase</fullName>
    </submittedName>
</protein>
<evidence type="ECO:0000313" key="3">
    <source>
        <dbReference type="Proteomes" id="UP001165296"/>
    </source>
</evidence>
<keyword evidence="3" id="KW-1185">Reference proteome</keyword>
<dbReference type="PANTHER" id="PTHR43581:SF2">
    <property type="entry name" value="EXCINUCLEASE ATPASE SUBUNIT"/>
    <property type="match status" value="1"/>
</dbReference>
<dbReference type="RefSeq" id="WP_226180677.1">
    <property type="nucleotide sequence ID" value="NZ_JAJADR010000015.1"/>
</dbReference>
<name>A0ABS8AZ86_9BACT</name>
<dbReference type="Proteomes" id="UP001165296">
    <property type="component" value="Unassembled WGS sequence"/>
</dbReference>
<organism evidence="2 3">
    <name type="scientific">Hymenobacter lucidus</name>
    <dbReference type="NCBI Taxonomy" id="2880930"/>
    <lineage>
        <taxon>Bacteria</taxon>
        <taxon>Pseudomonadati</taxon>
        <taxon>Bacteroidota</taxon>
        <taxon>Cytophagia</taxon>
        <taxon>Cytophagales</taxon>
        <taxon>Hymenobacteraceae</taxon>
        <taxon>Hymenobacter</taxon>
    </lineage>
</organism>
<gene>
    <name evidence="2" type="ORF">LGH74_24250</name>
</gene>
<comment type="caution">
    <text evidence="2">The sequence shown here is derived from an EMBL/GenBank/DDBJ whole genome shotgun (WGS) entry which is preliminary data.</text>
</comment>
<dbReference type="InterPro" id="IPR003959">
    <property type="entry name" value="ATPase_AAA_core"/>
</dbReference>
<dbReference type="InterPro" id="IPR027417">
    <property type="entry name" value="P-loop_NTPase"/>
</dbReference>
<accession>A0ABS8AZ86</accession>
<dbReference type="InterPro" id="IPR051396">
    <property type="entry name" value="Bact_Antivir_Def_Nuclease"/>
</dbReference>